<dbReference type="PANTHER" id="PTHR47005:SF5">
    <property type="entry name" value="HEAVY METAL TRANSPORT_DETOXIFICATION SUPERFAMILY PROTEIN"/>
    <property type="match status" value="1"/>
</dbReference>
<evidence type="ECO:0000313" key="2">
    <source>
        <dbReference type="EMBL" id="KAL3740923.1"/>
    </source>
</evidence>
<gene>
    <name evidence="2" type="ORF">ACJRO7_022102</name>
</gene>
<dbReference type="AlphaFoldDB" id="A0ABD3KMZ2"/>
<reference evidence="2 3" key="1">
    <citation type="submission" date="2024-11" db="EMBL/GenBank/DDBJ databases">
        <title>Chromosome-level genome assembly of Eucalyptus globulus Labill. provides insights into its genome evolution.</title>
        <authorList>
            <person name="Li X."/>
        </authorList>
    </citation>
    <scope>NUCLEOTIDE SEQUENCE [LARGE SCALE GENOMIC DNA]</scope>
    <source>
        <strain evidence="2">CL2024</strain>
        <tissue evidence="2">Fresh tender leaves</tissue>
    </source>
</reference>
<dbReference type="Proteomes" id="UP001634007">
    <property type="component" value="Unassembled WGS sequence"/>
</dbReference>
<dbReference type="InterPro" id="IPR036163">
    <property type="entry name" value="HMA_dom_sf"/>
</dbReference>
<dbReference type="PANTHER" id="PTHR47005">
    <property type="entry name" value="HEAVY METAL TRANSPORT/DETOXIFICATION SUPERFAMILY PROTEIN"/>
    <property type="match status" value="1"/>
</dbReference>
<dbReference type="EMBL" id="JBJKBG010000005">
    <property type="protein sequence ID" value="KAL3740923.1"/>
    <property type="molecule type" value="Genomic_DNA"/>
</dbReference>
<proteinExistence type="predicted"/>
<dbReference type="SUPFAM" id="SSF55008">
    <property type="entry name" value="HMA, heavy metal-associated domain"/>
    <property type="match status" value="1"/>
</dbReference>
<comment type="caution">
    <text evidence="2">The sequence shown here is derived from an EMBL/GenBank/DDBJ whole genome shotgun (WGS) entry which is preliminary data.</text>
</comment>
<protein>
    <submittedName>
        <fullName evidence="2">Uncharacterized protein</fullName>
    </submittedName>
</protein>
<evidence type="ECO:0000256" key="1">
    <source>
        <dbReference type="SAM" id="MobiDB-lite"/>
    </source>
</evidence>
<name>A0ABD3KMZ2_EUCGL</name>
<feature type="compositionally biased region" description="Pro residues" evidence="1">
    <location>
        <begin position="100"/>
        <end position="117"/>
    </location>
</feature>
<accession>A0ABD3KMZ2</accession>
<keyword evidence="3" id="KW-1185">Reference proteome</keyword>
<feature type="region of interest" description="Disordered" evidence="1">
    <location>
        <begin position="74"/>
        <end position="117"/>
    </location>
</feature>
<organism evidence="2 3">
    <name type="scientific">Eucalyptus globulus</name>
    <name type="common">Tasmanian blue gum</name>
    <dbReference type="NCBI Taxonomy" id="34317"/>
    <lineage>
        <taxon>Eukaryota</taxon>
        <taxon>Viridiplantae</taxon>
        <taxon>Streptophyta</taxon>
        <taxon>Embryophyta</taxon>
        <taxon>Tracheophyta</taxon>
        <taxon>Spermatophyta</taxon>
        <taxon>Magnoliopsida</taxon>
        <taxon>eudicotyledons</taxon>
        <taxon>Gunneridae</taxon>
        <taxon>Pentapetalae</taxon>
        <taxon>rosids</taxon>
        <taxon>malvids</taxon>
        <taxon>Myrtales</taxon>
        <taxon>Myrtaceae</taxon>
        <taxon>Myrtoideae</taxon>
        <taxon>Eucalypteae</taxon>
        <taxon>Eucalyptus</taxon>
    </lineage>
</organism>
<evidence type="ECO:0000313" key="3">
    <source>
        <dbReference type="Proteomes" id="UP001634007"/>
    </source>
</evidence>
<sequence length="277" mass="31069">MAEQVTMMAIKVDLQCSRCYKKIQKILCEIPQVRDRIFNEKQNTVMITVVCCDPEKVRQKICCKGGEIILGIDIIPPKPDKEVPKQKPRKKEPPTQTDQSPPPTPQKQNPPPVPPPPVIGYPVPVMGGAYVCLPCHNQGCGWFCPCNCHCGRPSWPMCHDGCGKPAHECRCRRPPMCHDGCGKLAHECRCRRPPPMCHDGCGKPAHECRCRRPPPMCHDGCGKPAHECRCRRPPMCPDGCGRPSHECGCWRPSYPRCCDRCNYGSASSSWMPHRCDH</sequence>